<dbReference type="EMBL" id="VWRR01000016">
    <property type="protein sequence ID" value="KAF6000968.1"/>
    <property type="molecule type" value="Genomic_DNA"/>
</dbReference>
<evidence type="ECO:0000256" key="2">
    <source>
        <dbReference type="ARBA" id="ARBA00022884"/>
    </source>
</evidence>
<keyword evidence="7" id="KW-1185">Reference proteome</keyword>
<evidence type="ECO:0000256" key="4">
    <source>
        <dbReference type="SAM" id="MobiDB-lite"/>
    </source>
</evidence>
<dbReference type="AlphaFoldDB" id="A0A7J7ID60"/>
<accession>A0A7J7ID60</accession>
<sequence>MASPPVTDWAEDEVEGFGRSYEEKRSYLLNVAASALRGRNASTPVDMSASRDAASKHSVFKKGVYGGDGHDSAITSADASERPTSVPQPSDEQASRAAATSNSAAAATTAARGWQSPQTSLQGRGRQGLDEAFGRISMQTEPTGTETMNFRTESPAKERERHRKRSGFDSAEAAALNARILGDIGGEANETGTAPWSTRTHANRVHRELPSQPPYRAYVGHVPAQVQEDQIRHFFDGCRISRVRLLRRGPAPPGEVTEPVANGHEATAASLSEESAVRAAFVDFADAESLSEALKRHGALLDGCAVVVDIAQHAGNSSNTDAAGTWGASSRSRRAHRPQMGFAPERSEMQSSARNRRGAVPAAASRSSASGRYVNGSGSSSTAVIWGVLTNHLAVAGFTFLKRIAGSRAKKRKRSRHRRHQKNLLPLCLAAITLRRWPRSIQACPMRSTDGTACISSTE</sequence>
<feature type="compositionally biased region" description="Polar residues" evidence="4">
    <location>
        <begin position="318"/>
        <end position="330"/>
    </location>
</feature>
<protein>
    <recommendedName>
        <fullName evidence="5">RRM domain-containing protein</fullName>
    </recommendedName>
</protein>
<feature type="domain" description="RRM" evidence="5">
    <location>
        <begin position="215"/>
        <end position="313"/>
    </location>
</feature>
<feature type="compositionally biased region" description="Polar residues" evidence="4">
    <location>
        <begin position="73"/>
        <end position="92"/>
    </location>
</feature>
<dbReference type="Proteomes" id="UP000530660">
    <property type="component" value="Unassembled WGS sequence"/>
</dbReference>
<dbReference type="PANTHER" id="PTHR23236">
    <property type="entry name" value="EUKARYOTIC TRANSLATION INITIATION FACTOR 4B/4H"/>
    <property type="match status" value="1"/>
</dbReference>
<name>A0A7J7ID60_9RHOD</name>
<evidence type="ECO:0000256" key="1">
    <source>
        <dbReference type="ARBA" id="ARBA00022737"/>
    </source>
</evidence>
<organism evidence="6 7">
    <name type="scientific">Cyanidiococcus yangmingshanensis</name>
    <dbReference type="NCBI Taxonomy" id="2690220"/>
    <lineage>
        <taxon>Eukaryota</taxon>
        <taxon>Rhodophyta</taxon>
        <taxon>Bangiophyceae</taxon>
        <taxon>Cyanidiales</taxon>
        <taxon>Cyanidiaceae</taxon>
        <taxon>Cyanidiococcus</taxon>
    </lineage>
</organism>
<dbReference type="PANTHER" id="PTHR23236:SF119">
    <property type="entry name" value="NUCLEAR RNA-BINDING PROTEIN SART-3"/>
    <property type="match status" value="1"/>
</dbReference>
<feature type="compositionally biased region" description="Low complexity" evidence="4">
    <location>
        <begin position="95"/>
        <end position="112"/>
    </location>
</feature>
<dbReference type="GO" id="GO:0003723">
    <property type="term" value="F:RNA binding"/>
    <property type="evidence" value="ECO:0007669"/>
    <property type="project" value="UniProtKB-UniRule"/>
</dbReference>
<feature type="region of interest" description="Disordered" evidence="4">
    <location>
        <begin position="318"/>
        <end position="377"/>
    </location>
</feature>
<dbReference type="OrthoDB" id="48651at2759"/>
<evidence type="ECO:0000313" key="7">
    <source>
        <dbReference type="Proteomes" id="UP000530660"/>
    </source>
</evidence>
<keyword evidence="2 3" id="KW-0694">RNA-binding</keyword>
<feature type="region of interest" description="Disordered" evidence="4">
    <location>
        <begin position="38"/>
        <end position="168"/>
    </location>
</feature>
<keyword evidence="1" id="KW-0677">Repeat</keyword>
<dbReference type="InterPro" id="IPR012677">
    <property type="entry name" value="Nucleotide-bd_a/b_plait_sf"/>
</dbReference>
<proteinExistence type="predicted"/>
<feature type="compositionally biased region" description="Low complexity" evidence="4">
    <location>
        <begin position="358"/>
        <end position="372"/>
    </location>
</feature>
<feature type="compositionally biased region" description="Polar residues" evidence="4">
    <location>
        <begin position="137"/>
        <end position="152"/>
    </location>
</feature>
<dbReference type="PROSITE" id="PS50102">
    <property type="entry name" value="RRM"/>
    <property type="match status" value="1"/>
</dbReference>
<gene>
    <name evidence="6" type="ORF">F1559_000209</name>
</gene>
<dbReference type="Gene3D" id="3.30.70.330">
    <property type="match status" value="1"/>
</dbReference>
<dbReference type="InterPro" id="IPR000504">
    <property type="entry name" value="RRM_dom"/>
</dbReference>
<evidence type="ECO:0000313" key="6">
    <source>
        <dbReference type="EMBL" id="KAF6000968.1"/>
    </source>
</evidence>
<reference evidence="6 7" key="1">
    <citation type="journal article" date="2020" name="J. Phycol.">
        <title>Comparative genome analysis reveals Cyanidiococcus gen. nov., a new extremophilic red algal genus sister to Cyanidioschyzon (Cyanidioschyzonaceae, Rhodophyta).</title>
        <authorList>
            <person name="Liu S.-L."/>
            <person name="Chiang Y.-R."/>
            <person name="Yoon H.S."/>
            <person name="Fu H.-Y."/>
        </authorList>
    </citation>
    <scope>NUCLEOTIDE SEQUENCE [LARGE SCALE GENOMIC DNA]</scope>
    <source>
        <strain evidence="6 7">THAL066</strain>
    </source>
</reference>
<evidence type="ECO:0000259" key="5">
    <source>
        <dbReference type="PROSITE" id="PS50102"/>
    </source>
</evidence>
<dbReference type="InterPro" id="IPR035979">
    <property type="entry name" value="RBD_domain_sf"/>
</dbReference>
<evidence type="ECO:0000256" key="3">
    <source>
        <dbReference type="PROSITE-ProRule" id="PRU00176"/>
    </source>
</evidence>
<dbReference type="SUPFAM" id="SSF54928">
    <property type="entry name" value="RNA-binding domain, RBD"/>
    <property type="match status" value="1"/>
</dbReference>
<comment type="caution">
    <text evidence="6">The sequence shown here is derived from an EMBL/GenBank/DDBJ whole genome shotgun (WGS) entry which is preliminary data.</text>
</comment>